<feature type="compositionally biased region" description="Acidic residues" evidence="1">
    <location>
        <begin position="395"/>
        <end position="412"/>
    </location>
</feature>
<evidence type="ECO:0000256" key="2">
    <source>
        <dbReference type="SAM" id="Phobius"/>
    </source>
</evidence>
<name>A0ABP8VN95_9ACTN</name>
<reference evidence="5" key="1">
    <citation type="journal article" date="2019" name="Int. J. Syst. Evol. Microbiol.">
        <title>The Global Catalogue of Microorganisms (GCM) 10K type strain sequencing project: providing services to taxonomists for standard genome sequencing and annotation.</title>
        <authorList>
            <consortium name="The Broad Institute Genomics Platform"/>
            <consortium name="The Broad Institute Genome Sequencing Center for Infectious Disease"/>
            <person name="Wu L."/>
            <person name="Ma J."/>
        </authorList>
    </citation>
    <scope>NUCLEOTIDE SEQUENCE [LARGE SCALE GENOMIC DNA]</scope>
    <source>
        <strain evidence="5">JCM 18127</strain>
    </source>
</reference>
<organism evidence="4 5">
    <name type="scientific">Nocardioides nanhaiensis</name>
    <dbReference type="NCBI Taxonomy" id="1476871"/>
    <lineage>
        <taxon>Bacteria</taxon>
        <taxon>Bacillati</taxon>
        <taxon>Actinomycetota</taxon>
        <taxon>Actinomycetes</taxon>
        <taxon>Propionibacteriales</taxon>
        <taxon>Nocardioidaceae</taxon>
        <taxon>Nocardioides</taxon>
    </lineage>
</organism>
<comment type="caution">
    <text evidence="4">The sequence shown here is derived from an EMBL/GenBank/DDBJ whole genome shotgun (WGS) entry which is preliminary data.</text>
</comment>
<sequence length="797" mass="82209">MAAGTLVLGTPATPAGAAPASLAAAPVAAPAAARYDPALELTIDTLSPSTLTAQTRGAPPVRITGTVTNVDDVPWRGVNLYPVVSEAPMTTRAELAAAAASDPELYLGERITDPGPYDTLEELAPGESQPYSLSLPRERIVLAGSGTYWLGVQALGETELDGRDDLSDGRARTFLPYRDPGGASTGGAGAVRTSLVLPLRRELAYAEDGSLDQPEQLGETLGAEGRLRALVDFAAAAGDRPVSVMVDPALPDAVRRLSRGNPPRSLAPTDPTPDDPDAAPSGEPTAAPQEEPTAGEGSTPSDEGDEAGGGDEAGEAGEAPELTEEQRATSEAATAWLGRFAAAVEDREVLVLPYGDLDLPAAAAHDPLAYDLARARTGRVLAELAGTAPVRETTPDDAVDPEEGDAGDEGDASPETSVAPPEGAPATLLPVAGAPSGYLDAAAVRLLEPGATALVTDEAFREEAPGVADLEGRRGVVTSSAVAAGGPGPGDRFTSLQLRQRLLAEALARSVEPGRPPLVVVMPQQWAGEDPTGFFAGLDDVPWLDLSDLEAATDREGREVAADELVYPARQARRELDESVFTSFADLLRAGETLQNLLTRNSEVASLVTDEGLTSLSYGARSSAVTARTTLARTTDQVRAELGQVGIDAGPGVTLSGSDGQFNAVVTNDLDQPITVGILATTTSEDGGVSVDPVEPLEMGPRSRATVLFDAHAETAGVTNVTLSLVDVEGNPLGATDRLPVRSAQVSEVIWLIIGTGLGLLFLAIAVRLVRRVRRATGQALPTVEPAPDSRPVGSTP</sequence>
<keyword evidence="5" id="KW-1185">Reference proteome</keyword>
<evidence type="ECO:0000256" key="1">
    <source>
        <dbReference type="SAM" id="MobiDB-lite"/>
    </source>
</evidence>
<feature type="chain" id="PRO_5047044163" description="Glycoprotein" evidence="3">
    <location>
        <begin position="18"/>
        <end position="797"/>
    </location>
</feature>
<keyword evidence="2" id="KW-1133">Transmembrane helix</keyword>
<keyword evidence="2" id="KW-0812">Transmembrane</keyword>
<evidence type="ECO:0008006" key="6">
    <source>
        <dbReference type="Google" id="ProtNLM"/>
    </source>
</evidence>
<dbReference type="Proteomes" id="UP001500621">
    <property type="component" value="Unassembled WGS sequence"/>
</dbReference>
<feature type="region of interest" description="Disordered" evidence="1">
    <location>
        <begin position="254"/>
        <end position="329"/>
    </location>
</feature>
<dbReference type="EMBL" id="BAABIM010000001">
    <property type="protein sequence ID" value="GAA4668189.1"/>
    <property type="molecule type" value="Genomic_DNA"/>
</dbReference>
<gene>
    <name evidence="4" type="ORF">GCM10023226_00100</name>
</gene>
<feature type="compositionally biased region" description="Acidic residues" evidence="1">
    <location>
        <begin position="302"/>
        <end position="315"/>
    </location>
</feature>
<evidence type="ECO:0000256" key="3">
    <source>
        <dbReference type="SAM" id="SignalP"/>
    </source>
</evidence>
<dbReference type="Pfam" id="PF19516">
    <property type="entry name" value="DUF6049"/>
    <property type="match status" value="1"/>
</dbReference>
<accession>A0ABP8VN95</accession>
<feature type="region of interest" description="Disordered" evidence="1">
    <location>
        <begin position="386"/>
        <end position="429"/>
    </location>
</feature>
<evidence type="ECO:0000313" key="5">
    <source>
        <dbReference type="Proteomes" id="UP001500621"/>
    </source>
</evidence>
<keyword evidence="2" id="KW-0472">Membrane</keyword>
<evidence type="ECO:0000313" key="4">
    <source>
        <dbReference type="EMBL" id="GAA4668189.1"/>
    </source>
</evidence>
<dbReference type="InterPro" id="IPR046112">
    <property type="entry name" value="DUF6049"/>
</dbReference>
<feature type="signal peptide" evidence="3">
    <location>
        <begin position="1"/>
        <end position="17"/>
    </location>
</feature>
<proteinExistence type="predicted"/>
<keyword evidence="3" id="KW-0732">Signal</keyword>
<feature type="transmembrane region" description="Helical" evidence="2">
    <location>
        <begin position="749"/>
        <end position="770"/>
    </location>
</feature>
<protein>
    <recommendedName>
        <fullName evidence="6">Glycoprotein</fullName>
    </recommendedName>
</protein>